<reference evidence="2 3" key="1">
    <citation type="submission" date="2022-12" db="EMBL/GenBank/DDBJ databases">
        <title>Chromosome-level genome assembly of true bugs.</title>
        <authorList>
            <person name="Ma L."/>
            <person name="Li H."/>
        </authorList>
    </citation>
    <scope>NUCLEOTIDE SEQUENCE [LARGE SCALE GENOMIC DNA]</scope>
    <source>
        <strain evidence="2">Lab_2022b</strain>
    </source>
</reference>
<dbReference type="EMBL" id="JAPXFL010000007">
    <property type="protein sequence ID" value="KAK9504073.1"/>
    <property type="molecule type" value="Genomic_DNA"/>
</dbReference>
<keyword evidence="3" id="KW-1185">Reference proteome</keyword>
<evidence type="ECO:0000313" key="3">
    <source>
        <dbReference type="Proteomes" id="UP001461498"/>
    </source>
</evidence>
<protein>
    <submittedName>
        <fullName evidence="2">Uncharacterized protein</fullName>
    </submittedName>
</protein>
<feature type="compositionally biased region" description="Basic residues" evidence="1">
    <location>
        <begin position="73"/>
        <end position="84"/>
    </location>
</feature>
<feature type="compositionally biased region" description="Low complexity" evidence="1">
    <location>
        <begin position="85"/>
        <end position="96"/>
    </location>
</feature>
<accession>A0AAW1CZ50</accession>
<evidence type="ECO:0000313" key="2">
    <source>
        <dbReference type="EMBL" id="KAK9504073.1"/>
    </source>
</evidence>
<sequence length="187" mass="21045">MDEERKEKKVTSKFTIDSLIGKCDNNRSSITTAAIISSTNTTTTTSSTTTTNDDNDSSDELIRDSAPPWPPSSRHHHHHHHHHSSSVTGQQQQQQQPVPPPHPHQLTPYLPLPLLYNSWLPFSPLLLHSDMVPYLPQQQSQVSPPQSLNTNTNSDDSRSESTSPLTPHDLTTKSPQGMFRLYFTFLF</sequence>
<gene>
    <name evidence="2" type="ORF">O3M35_010500</name>
</gene>
<dbReference type="Proteomes" id="UP001461498">
    <property type="component" value="Unassembled WGS sequence"/>
</dbReference>
<feature type="region of interest" description="Disordered" evidence="1">
    <location>
        <begin position="35"/>
        <end position="105"/>
    </location>
</feature>
<organism evidence="2 3">
    <name type="scientific">Rhynocoris fuscipes</name>
    <dbReference type="NCBI Taxonomy" id="488301"/>
    <lineage>
        <taxon>Eukaryota</taxon>
        <taxon>Metazoa</taxon>
        <taxon>Ecdysozoa</taxon>
        <taxon>Arthropoda</taxon>
        <taxon>Hexapoda</taxon>
        <taxon>Insecta</taxon>
        <taxon>Pterygota</taxon>
        <taxon>Neoptera</taxon>
        <taxon>Paraneoptera</taxon>
        <taxon>Hemiptera</taxon>
        <taxon>Heteroptera</taxon>
        <taxon>Panheteroptera</taxon>
        <taxon>Cimicomorpha</taxon>
        <taxon>Reduviidae</taxon>
        <taxon>Harpactorinae</taxon>
        <taxon>Harpactorini</taxon>
        <taxon>Rhynocoris</taxon>
    </lineage>
</organism>
<evidence type="ECO:0000256" key="1">
    <source>
        <dbReference type="SAM" id="MobiDB-lite"/>
    </source>
</evidence>
<feature type="compositionally biased region" description="Low complexity" evidence="1">
    <location>
        <begin position="35"/>
        <end position="52"/>
    </location>
</feature>
<comment type="caution">
    <text evidence="2">The sequence shown here is derived from an EMBL/GenBank/DDBJ whole genome shotgun (WGS) entry which is preliminary data.</text>
</comment>
<name>A0AAW1CZ50_9HEMI</name>
<proteinExistence type="predicted"/>
<feature type="compositionally biased region" description="Polar residues" evidence="1">
    <location>
        <begin position="148"/>
        <end position="165"/>
    </location>
</feature>
<dbReference type="AlphaFoldDB" id="A0AAW1CZ50"/>
<feature type="compositionally biased region" description="Low complexity" evidence="1">
    <location>
        <begin position="137"/>
        <end position="147"/>
    </location>
</feature>
<feature type="region of interest" description="Disordered" evidence="1">
    <location>
        <begin position="137"/>
        <end position="173"/>
    </location>
</feature>